<evidence type="ECO:0000259" key="1">
    <source>
        <dbReference type="Pfam" id="PF13320"/>
    </source>
</evidence>
<accession>A0A7X0RQ58</accession>
<name>A0A7X0RQ58_9BACL</name>
<keyword evidence="3" id="KW-1185">Reference proteome</keyword>
<dbReference type="AlphaFoldDB" id="A0A7X0RQ58"/>
<evidence type="ECO:0000313" key="2">
    <source>
        <dbReference type="EMBL" id="MBB6671639.1"/>
    </source>
</evidence>
<proteinExistence type="predicted"/>
<dbReference type="Proteomes" id="UP000547209">
    <property type="component" value="Unassembled WGS sequence"/>
</dbReference>
<reference evidence="2 3" key="1">
    <citation type="submission" date="2020-08" db="EMBL/GenBank/DDBJ databases">
        <title>Cohnella phylogeny.</title>
        <authorList>
            <person name="Dunlap C."/>
        </authorList>
    </citation>
    <scope>NUCLEOTIDE SEQUENCE [LARGE SCALE GENOMIC DNA]</scope>
    <source>
        <strain evidence="2 3">DSM 28246</strain>
    </source>
</reference>
<organism evidence="2 3">
    <name type="scientific">Cohnella nanjingensis</name>
    <dbReference type="NCBI Taxonomy" id="1387779"/>
    <lineage>
        <taxon>Bacteria</taxon>
        <taxon>Bacillati</taxon>
        <taxon>Bacillota</taxon>
        <taxon>Bacilli</taxon>
        <taxon>Bacillales</taxon>
        <taxon>Paenibacillaceae</taxon>
        <taxon>Cohnella</taxon>
    </lineage>
</organism>
<dbReference type="EMBL" id="JACJVP010000023">
    <property type="protein sequence ID" value="MBB6671639.1"/>
    <property type="molecule type" value="Genomic_DNA"/>
</dbReference>
<sequence length="561" mass="64155">MTSTPFEIRCVNSLWKVFADEELAAPAYERGTTLKNEVYAFQVAYRAPWLHRGIRVEVDSQLADRIEVRFVGLAPSDFPARDNHDDDFLRETPGLYPDPLLPIDPAEGIHAPPNQWRAVWVTIDPCDAPLPKGEHPIRIRFVSEEGEALGQAEFALDVIPALLPQQRLLHYEWLHFDCLGTYYRVPVFSERHWELLENYVRKAVRYGINTFLTPIVTPPLDTKIGGERPTVQLVDIEKTGDRYAFGFDKLKRWVDLCNRCGVSHFEFSHLFTQWGAKHAPKIVATEDGEERRIFGWETDATGPAYRGFLDQLLPELNRFIQDHGLAERSIFHVSDEPEPQDFEAYSQAKAIIAKHLKGYPIMDALSDYKFYESGLVERPIPASDHIGPFLENGVPGLWTYYCNAQQDQVANRMFSMPSSRGRVIGLQLYKFGLEGFAHWGYNFWYTRYATMAIDPYRVTDAGMGFPSGDSHLVYPGDDGQPVSSIRFEVLREALQDLRALQLYESFAGKEAAVALLEQGLTRPITFADYPRGDAWLLAFRERLNDAIRERATKREVVNEEE</sequence>
<feature type="domain" description="Glycoside hydrolase 123 catalytic" evidence="1">
    <location>
        <begin position="173"/>
        <end position="502"/>
    </location>
</feature>
<gene>
    <name evidence="2" type="ORF">H7C19_13190</name>
</gene>
<comment type="caution">
    <text evidence="2">The sequence shown here is derived from an EMBL/GenBank/DDBJ whole genome shotgun (WGS) entry which is preliminary data.</text>
</comment>
<dbReference type="Pfam" id="PF13320">
    <property type="entry name" value="GH123_cat"/>
    <property type="match status" value="1"/>
</dbReference>
<dbReference type="InterPro" id="IPR025150">
    <property type="entry name" value="GH123_cat"/>
</dbReference>
<evidence type="ECO:0000313" key="3">
    <source>
        <dbReference type="Proteomes" id="UP000547209"/>
    </source>
</evidence>
<protein>
    <submittedName>
        <fullName evidence="2">DUF4091 domain-containing protein</fullName>
    </submittedName>
</protein>